<dbReference type="Gene3D" id="3.40.190.10">
    <property type="entry name" value="Periplasmic binding protein-like II"/>
    <property type="match status" value="2"/>
</dbReference>
<dbReference type="SMART" id="SM00062">
    <property type="entry name" value="PBPb"/>
    <property type="match status" value="1"/>
</dbReference>
<sequence>MKAGTLFLAGLFALLFQAGTHAACDRPWRVGVYDHLPFQGFTARGEPTGIEVDLVKLAAARSGCQVRFESIPWKRQLSYAERGAVDFVMGAGKRKDREAYLYYFEPYIYEPSVFIQLEKAARLHPLTSLQGITREKESFMVAALNGASYSQSYDELLKNPDFVRHLSYTPSNEISVRLLLAGRVDIALFADLHEPDEIFRRLGIREKIRIYPVDESSREDEYAYFAFSKKALDDVRAGEINAAIIAITRSPAFEAMLLKYFTDSEIRVLTRNADKR</sequence>
<gene>
    <name evidence="4" type="ORF">GCM10011289_02300</name>
</gene>
<feature type="domain" description="Solute-binding protein family 3/N-terminal" evidence="3">
    <location>
        <begin position="27"/>
        <end position="264"/>
    </location>
</feature>
<dbReference type="AlphaFoldDB" id="A0A918NXP0"/>
<dbReference type="Pfam" id="PF00497">
    <property type="entry name" value="SBP_bac_3"/>
    <property type="match status" value="1"/>
</dbReference>
<protein>
    <submittedName>
        <fullName evidence="4">ABC transporter substrate-binding protein</fullName>
    </submittedName>
</protein>
<feature type="chain" id="PRO_5036950721" evidence="2">
    <location>
        <begin position="23"/>
        <end position="276"/>
    </location>
</feature>
<dbReference type="PANTHER" id="PTHR35936">
    <property type="entry name" value="MEMBRANE-BOUND LYTIC MUREIN TRANSGLYCOSYLASE F"/>
    <property type="match status" value="1"/>
</dbReference>
<dbReference type="InterPro" id="IPR001638">
    <property type="entry name" value="Solute-binding_3/MltF_N"/>
</dbReference>
<dbReference type="EMBL" id="BMYX01000001">
    <property type="protein sequence ID" value="GGY03533.1"/>
    <property type="molecule type" value="Genomic_DNA"/>
</dbReference>
<keyword evidence="5" id="KW-1185">Reference proteome</keyword>
<evidence type="ECO:0000259" key="3">
    <source>
        <dbReference type="SMART" id="SM00062"/>
    </source>
</evidence>
<evidence type="ECO:0000256" key="1">
    <source>
        <dbReference type="ARBA" id="ARBA00022729"/>
    </source>
</evidence>
<dbReference type="PANTHER" id="PTHR35936:SF25">
    <property type="entry name" value="ABC TRANSPORTER SUBSTRATE-BINDING PROTEIN"/>
    <property type="match status" value="1"/>
</dbReference>
<dbReference type="SUPFAM" id="SSF53850">
    <property type="entry name" value="Periplasmic binding protein-like II"/>
    <property type="match status" value="1"/>
</dbReference>
<proteinExistence type="predicted"/>
<reference evidence="4" key="2">
    <citation type="submission" date="2020-09" db="EMBL/GenBank/DDBJ databases">
        <authorList>
            <person name="Sun Q."/>
            <person name="Kim S."/>
        </authorList>
    </citation>
    <scope>NUCLEOTIDE SEQUENCE</scope>
    <source>
        <strain evidence="4">KCTC 32182</strain>
    </source>
</reference>
<accession>A0A918NXP0</accession>
<organism evidence="4 5">
    <name type="scientific">Paludibacterium paludis</name>
    <dbReference type="NCBI Taxonomy" id="1225769"/>
    <lineage>
        <taxon>Bacteria</taxon>
        <taxon>Pseudomonadati</taxon>
        <taxon>Pseudomonadota</taxon>
        <taxon>Betaproteobacteria</taxon>
        <taxon>Neisseriales</taxon>
        <taxon>Chromobacteriaceae</taxon>
        <taxon>Paludibacterium</taxon>
    </lineage>
</organism>
<dbReference type="Proteomes" id="UP000645257">
    <property type="component" value="Unassembled WGS sequence"/>
</dbReference>
<name>A0A918NXP0_9NEIS</name>
<dbReference type="RefSeq" id="WP_189530254.1">
    <property type="nucleotide sequence ID" value="NZ_BMYX01000001.1"/>
</dbReference>
<evidence type="ECO:0000313" key="4">
    <source>
        <dbReference type="EMBL" id="GGY03533.1"/>
    </source>
</evidence>
<reference evidence="4" key="1">
    <citation type="journal article" date="2014" name="Int. J. Syst. Evol. Microbiol.">
        <title>Complete genome sequence of Corynebacterium casei LMG S-19264T (=DSM 44701T), isolated from a smear-ripened cheese.</title>
        <authorList>
            <consortium name="US DOE Joint Genome Institute (JGI-PGF)"/>
            <person name="Walter F."/>
            <person name="Albersmeier A."/>
            <person name="Kalinowski J."/>
            <person name="Ruckert C."/>
        </authorList>
    </citation>
    <scope>NUCLEOTIDE SEQUENCE</scope>
    <source>
        <strain evidence="4">KCTC 32182</strain>
    </source>
</reference>
<comment type="caution">
    <text evidence="4">The sequence shown here is derived from an EMBL/GenBank/DDBJ whole genome shotgun (WGS) entry which is preliminary data.</text>
</comment>
<evidence type="ECO:0000313" key="5">
    <source>
        <dbReference type="Proteomes" id="UP000645257"/>
    </source>
</evidence>
<evidence type="ECO:0000256" key="2">
    <source>
        <dbReference type="SAM" id="SignalP"/>
    </source>
</evidence>
<keyword evidence="1 2" id="KW-0732">Signal</keyword>
<feature type="signal peptide" evidence="2">
    <location>
        <begin position="1"/>
        <end position="22"/>
    </location>
</feature>